<comment type="similarity">
    <text evidence="1">Belongs to the PIGL family.</text>
</comment>
<evidence type="ECO:0000256" key="3">
    <source>
        <dbReference type="SAM" id="SignalP"/>
    </source>
</evidence>
<dbReference type="Proteomes" id="UP001610432">
    <property type="component" value="Unassembled WGS sequence"/>
</dbReference>
<dbReference type="Pfam" id="PF02585">
    <property type="entry name" value="PIG-L"/>
    <property type="match status" value="1"/>
</dbReference>
<keyword evidence="5" id="KW-1185">Reference proteome</keyword>
<organism evidence="4 5">
    <name type="scientific">Aspergillus lucknowensis</name>
    <dbReference type="NCBI Taxonomy" id="176173"/>
    <lineage>
        <taxon>Eukaryota</taxon>
        <taxon>Fungi</taxon>
        <taxon>Dikarya</taxon>
        <taxon>Ascomycota</taxon>
        <taxon>Pezizomycotina</taxon>
        <taxon>Eurotiomycetes</taxon>
        <taxon>Eurotiomycetidae</taxon>
        <taxon>Eurotiales</taxon>
        <taxon>Aspergillaceae</taxon>
        <taxon>Aspergillus</taxon>
        <taxon>Aspergillus subgen. Nidulantes</taxon>
    </lineage>
</organism>
<dbReference type="PANTHER" id="PTHR12993:SF23">
    <property type="entry name" value="N-ACETYLGLUCOSAMINYLPHOSPHATIDYLINOSITOL DEACETYLASE"/>
    <property type="match status" value="1"/>
</dbReference>
<dbReference type="Gene3D" id="3.40.50.10320">
    <property type="entry name" value="LmbE-like"/>
    <property type="match status" value="1"/>
</dbReference>
<dbReference type="InterPro" id="IPR003737">
    <property type="entry name" value="GlcNAc_PI_deacetylase-related"/>
</dbReference>
<comment type="caution">
    <text evidence="4">The sequence shown here is derived from an EMBL/GenBank/DDBJ whole genome shotgun (WGS) entry which is preliminary data.</text>
</comment>
<dbReference type="GeneID" id="98142584"/>
<feature type="signal peptide" evidence="3">
    <location>
        <begin position="1"/>
        <end position="18"/>
    </location>
</feature>
<name>A0ABR4LY65_9EURO</name>
<evidence type="ECO:0000256" key="2">
    <source>
        <dbReference type="ARBA" id="ARBA00012176"/>
    </source>
</evidence>
<evidence type="ECO:0000313" key="4">
    <source>
        <dbReference type="EMBL" id="KAL2869445.1"/>
    </source>
</evidence>
<evidence type="ECO:0000256" key="1">
    <source>
        <dbReference type="ARBA" id="ARBA00006066"/>
    </source>
</evidence>
<dbReference type="EMBL" id="JBFXLQ010000009">
    <property type="protein sequence ID" value="KAL2869445.1"/>
    <property type="molecule type" value="Genomic_DNA"/>
</dbReference>
<dbReference type="SUPFAM" id="SSF102588">
    <property type="entry name" value="LmbE-like"/>
    <property type="match status" value="1"/>
</dbReference>
<feature type="chain" id="PRO_5045045405" description="N-acetylglucosaminylphosphatidylinositol deacetylase" evidence="3">
    <location>
        <begin position="19"/>
        <end position="274"/>
    </location>
</feature>
<reference evidence="4 5" key="1">
    <citation type="submission" date="2024-07" db="EMBL/GenBank/DDBJ databases">
        <title>Section-level genome sequencing and comparative genomics of Aspergillus sections Usti and Cavernicolus.</title>
        <authorList>
            <consortium name="Lawrence Berkeley National Laboratory"/>
            <person name="Nybo J.L."/>
            <person name="Vesth T.C."/>
            <person name="Theobald S."/>
            <person name="Frisvad J.C."/>
            <person name="Larsen T.O."/>
            <person name="Kjaerboelling I."/>
            <person name="Rothschild-Mancinelli K."/>
            <person name="Lyhne E.K."/>
            <person name="Kogle M.E."/>
            <person name="Barry K."/>
            <person name="Clum A."/>
            <person name="Na H."/>
            <person name="Ledsgaard L."/>
            <person name="Lin J."/>
            <person name="Lipzen A."/>
            <person name="Kuo A."/>
            <person name="Riley R."/>
            <person name="Mondo S."/>
            <person name="Labutti K."/>
            <person name="Haridas S."/>
            <person name="Pangalinan J."/>
            <person name="Salamov A.A."/>
            <person name="Simmons B.A."/>
            <person name="Magnuson J.K."/>
            <person name="Chen J."/>
            <person name="Drula E."/>
            <person name="Henrissat B."/>
            <person name="Wiebenga A."/>
            <person name="Lubbers R.J."/>
            <person name="Gomes A.C."/>
            <person name="Macurrencykelacurrency M.R."/>
            <person name="Stajich J."/>
            <person name="Grigoriev I.V."/>
            <person name="Mortensen U.H."/>
            <person name="De Vries R.P."/>
            <person name="Baker S.E."/>
            <person name="Andersen M.R."/>
        </authorList>
    </citation>
    <scope>NUCLEOTIDE SEQUENCE [LARGE SCALE GENOMIC DNA]</scope>
    <source>
        <strain evidence="4 5">CBS 449.75</strain>
    </source>
</reference>
<keyword evidence="3" id="KW-0732">Signal</keyword>
<dbReference type="RefSeq" id="XP_070888424.1">
    <property type="nucleotide sequence ID" value="XM_071027512.1"/>
</dbReference>
<proteinExistence type="inferred from homology"/>
<dbReference type="InterPro" id="IPR024078">
    <property type="entry name" value="LmbE-like_dom_sf"/>
</dbReference>
<gene>
    <name evidence="4" type="ORF">BJX67DRAFT_331431</name>
</gene>
<evidence type="ECO:0000313" key="5">
    <source>
        <dbReference type="Proteomes" id="UP001610432"/>
    </source>
</evidence>
<sequence>MKPSTFLTGVALITPVFSDNTLSIVAHPDDDFLFINPDILHDIANGFNVRTVYLTSGDGGESWPYWTGRQAGALAAYAQMAGVESVWDEGDIGVEGKDIPLYTLRDHPSVSLAFMHIPDGSIDGNGFPATGQESLEKLWKGAIPRIRTVDESGTTYSRDELINTLTQIINDYQADSLNSLDYLHDYGTGDHSDHTSAGLFTNTAAIPSNFPGDVIAYRGYPIKYDPPTIGGDDLVRKKEAFYTYASYDPAVCASDASCQGTEYELWLPRLYTAN</sequence>
<accession>A0ABR4LY65</accession>
<dbReference type="EC" id="3.5.1.89" evidence="2"/>
<dbReference type="PANTHER" id="PTHR12993">
    <property type="entry name" value="N-ACETYLGLUCOSAMINYL-PHOSPHATIDYLINOSITOL DE-N-ACETYLASE-RELATED"/>
    <property type="match status" value="1"/>
</dbReference>
<protein>
    <recommendedName>
        <fullName evidence="2">N-acetylglucosaminylphosphatidylinositol deacetylase</fullName>
        <ecNumber evidence="2">3.5.1.89</ecNumber>
    </recommendedName>
</protein>